<dbReference type="PROSITE" id="PS50109">
    <property type="entry name" value="HIS_KIN"/>
    <property type="match status" value="1"/>
</dbReference>
<dbReference type="Pfam" id="PF00512">
    <property type="entry name" value="HisKA"/>
    <property type="match status" value="1"/>
</dbReference>
<reference evidence="9 10" key="1">
    <citation type="submission" date="2020-08" db="EMBL/GenBank/DDBJ databases">
        <authorList>
            <person name="Liu C."/>
            <person name="Sun Q."/>
        </authorList>
    </citation>
    <scope>NUCLEOTIDE SEQUENCE [LARGE SCALE GENOMIC DNA]</scope>
    <source>
        <strain evidence="9 10">NSJ-18</strain>
    </source>
</reference>
<dbReference type="Gene3D" id="2.130.10.10">
    <property type="entry name" value="YVTN repeat-like/Quinoprotein amine dehydrogenase"/>
    <property type="match status" value="2"/>
</dbReference>
<keyword evidence="3" id="KW-0597">Phosphoprotein</keyword>
<dbReference type="SUPFAM" id="SSF47384">
    <property type="entry name" value="Homodimeric domain of signal transducing histidine kinase"/>
    <property type="match status" value="1"/>
</dbReference>
<comment type="catalytic activity">
    <reaction evidence="1">
        <text>ATP + protein L-histidine = ADP + protein N-phospho-L-histidine.</text>
        <dbReference type="EC" id="2.7.13.3"/>
    </reaction>
</comment>
<dbReference type="InterPro" id="IPR011110">
    <property type="entry name" value="Reg_prop"/>
</dbReference>
<dbReference type="Proteomes" id="UP000609849">
    <property type="component" value="Unassembled WGS sequence"/>
</dbReference>
<evidence type="ECO:0000256" key="3">
    <source>
        <dbReference type="ARBA" id="ARBA00022553"/>
    </source>
</evidence>
<evidence type="ECO:0000256" key="5">
    <source>
        <dbReference type="ARBA" id="ARBA00023012"/>
    </source>
</evidence>
<feature type="coiled-coil region" evidence="6">
    <location>
        <begin position="784"/>
        <end position="821"/>
    </location>
</feature>
<dbReference type="EMBL" id="JACRWE010000004">
    <property type="protein sequence ID" value="MBC5997129.1"/>
    <property type="molecule type" value="Genomic_DNA"/>
</dbReference>
<evidence type="ECO:0000256" key="1">
    <source>
        <dbReference type="ARBA" id="ARBA00000085"/>
    </source>
</evidence>
<dbReference type="PRINTS" id="PR00344">
    <property type="entry name" value="BCTRLSENSOR"/>
</dbReference>
<dbReference type="Gene3D" id="3.30.565.10">
    <property type="entry name" value="Histidine kinase-like ATPase, C-terminal domain"/>
    <property type="match status" value="1"/>
</dbReference>
<dbReference type="InterPro" id="IPR004358">
    <property type="entry name" value="Sig_transdc_His_kin-like_C"/>
</dbReference>
<dbReference type="InterPro" id="IPR011047">
    <property type="entry name" value="Quinoprotein_ADH-like_sf"/>
</dbReference>
<keyword evidence="5" id="KW-0902">Two-component regulatory system</keyword>
<dbReference type="SUPFAM" id="SSF55874">
    <property type="entry name" value="ATPase domain of HSP90 chaperone/DNA topoisomerase II/histidine kinase"/>
    <property type="match status" value="1"/>
</dbReference>
<keyword evidence="10" id="KW-1185">Reference proteome</keyword>
<accession>A0ABR7JQE9</accession>
<dbReference type="Gene3D" id="2.60.40.10">
    <property type="entry name" value="Immunoglobulins"/>
    <property type="match status" value="1"/>
</dbReference>
<dbReference type="CDD" id="cd00082">
    <property type="entry name" value="HisKA"/>
    <property type="match status" value="1"/>
</dbReference>
<evidence type="ECO:0000313" key="10">
    <source>
        <dbReference type="Proteomes" id="UP000609849"/>
    </source>
</evidence>
<comment type="caution">
    <text evidence="9">The sequence shown here is derived from an EMBL/GenBank/DDBJ whole genome shotgun (WGS) entry which is preliminary data.</text>
</comment>
<feature type="domain" description="Histidine kinase" evidence="8">
    <location>
        <begin position="821"/>
        <end position="1042"/>
    </location>
</feature>
<dbReference type="SUPFAM" id="SSF63829">
    <property type="entry name" value="Calcium-dependent phosphotriesterase"/>
    <property type="match status" value="1"/>
</dbReference>
<proteinExistence type="predicted"/>
<keyword evidence="4" id="KW-0808">Transferase</keyword>
<dbReference type="InterPro" id="IPR015943">
    <property type="entry name" value="WD40/YVTN_repeat-like_dom_sf"/>
</dbReference>
<dbReference type="Pfam" id="PF07494">
    <property type="entry name" value="Reg_prop"/>
    <property type="match status" value="2"/>
</dbReference>
<dbReference type="InterPro" id="IPR036097">
    <property type="entry name" value="HisK_dim/P_sf"/>
</dbReference>
<dbReference type="InterPro" id="IPR036890">
    <property type="entry name" value="HATPase_C_sf"/>
</dbReference>
<dbReference type="CDD" id="cd16922">
    <property type="entry name" value="HATPase_EvgS-ArcB-TorS-like"/>
    <property type="match status" value="1"/>
</dbReference>
<evidence type="ECO:0000313" key="9">
    <source>
        <dbReference type="EMBL" id="MBC5997129.1"/>
    </source>
</evidence>
<dbReference type="PANTHER" id="PTHR43547:SF2">
    <property type="entry name" value="HYBRID SIGNAL TRANSDUCTION HISTIDINE KINASE C"/>
    <property type="match status" value="1"/>
</dbReference>
<dbReference type="PANTHER" id="PTHR43547">
    <property type="entry name" value="TWO-COMPONENT HISTIDINE KINASE"/>
    <property type="match status" value="1"/>
</dbReference>
<organism evidence="9 10">
    <name type="scientific">Romboutsia faecis</name>
    <dbReference type="NCBI Taxonomy" id="2764597"/>
    <lineage>
        <taxon>Bacteria</taxon>
        <taxon>Bacillati</taxon>
        <taxon>Bacillota</taxon>
        <taxon>Clostridia</taxon>
        <taxon>Peptostreptococcales</taxon>
        <taxon>Peptostreptococcaceae</taxon>
        <taxon>Romboutsia</taxon>
    </lineage>
</organism>
<dbReference type="SMART" id="SM00387">
    <property type="entry name" value="HATPase_c"/>
    <property type="match status" value="1"/>
</dbReference>
<feature type="transmembrane region" description="Helical" evidence="7">
    <location>
        <begin position="763"/>
        <end position="781"/>
    </location>
</feature>
<name>A0ABR7JQE9_9FIRM</name>
<gene>
    <name evidence="9" type="ORF">H8923_10180</name>
</gene>
<dbReference type="InterPro" id="IPR013783">
    <property type="entry name" value="Ig-like_fold"/>
</dbReference>
<evidence type="ECO:0000256" key="4">
    <source>
        <dbReference type="ARBA" id="ARBA00022777"/>
    </source>
</evidence>
<evidence type="ECO:0000259" key="8">
    <source>
        <dbReference type="PROSITE" id="PS50109"/>
    </source>
</evidence>
<keyword evidence="7" id="KW-0472">Membrane</keyword>
<keyword evidence="7" id="KW-1133">Transmembrane helix</keyword>
<keyword evidence="7" id="KW-0812">Transmembrane</keyword>
<dbReference type="InterPro" id="IPR005467">
    <property type="entry name" value="His_kinase_dom"/>
</dbReference>
<dbReference type="SMART" id="SM00388">
    <property type="entry name" value="HisKA"/>
    <property type="match status" value="1"/>
</dbReference>
<sequence>MNKYKIITFITLLLISISIPTLANASELIFYNLTTSNGLSQASITSIYQDSSDYIWIGTKNGLNRYNGFEFEIYNKGFSKKRNIIDNQITCLTEDLNNNLWVGTHDGLSKINLKTDEITNYTVTNSSLSSNKIMDIKVNNKGNIIIATSNGLNLYDYTNNNFISLIQQDFKPSSSKILSIEFYSDNEIYMVSQSYFFKYNIENGEYSIINNKIINSLIENTTFTTLSLYEDTICLGTISDGVYIYNIKTGEIDQEYKLHTNDNSDHSYTVQSIYSDETGIYVASTNGLYVYEKNGSQKHFTNNLYDDYSLIDNRTSFIMKDSSGLLWIGTFSGISTVDYDLGISYYNSFIKDKNIKNNIVFGTYEDSDERLWLGVYESGISIWDRKNNTITQLNTKTDNKLNSDIIWDIKGNEKYIFATSSVGLNIINRETLEIQNLLDNKFCHTLYLDGDYLWVGSIGGFDIINLNDFSIKSINELLTENNITISLGGAIFKDSQGIYWLGGASKEGLIQFNPENNSLNIFKYNEFENSISDNTILSIAEDSRGNLWFGTESALNKYNRLTGEFKSYSIEDELSNNTIYSIIPLNDKIWISTNLGINCLEFKNDQLINVRKYLSNVEFSSNSFFETKNGEYIFGSIDGLYILNPVLIENNISSPKIHFNSVSVNGEDVNDLNNISMNYKENFITINLFTNIYNNMENVYFYYRINNNKWKLMSNNEVTLSNLADKKYTIDFVAKNFNGNKSEIESISFYVNPPFWRGKFSKFIYFSLFFIILIYISLKIAHLKNAITLKNKQLAKEMEEKNELLQKNIELEKRKNNYLINMSHELRTPLNVIGATQQLIVNLNKSGNISSKELSRYMKINDNNLKRLLNIINDLIDSTKMNEGIYSLLIEEKDIIYVIEEAALSLKSLAEEKEIDLIVDTNTEDCIMKFDQDAIERCIINIVGNAIKFTDSCGQILVNIIDSHNILTIEIIDNGSGIPPEKITSIFDRFSQVVNSKREFSKGSGLGLAITKGLIELHGGDITVTSELGEGSTFTITLPKNANKTQ</sequence>
<keyword evidence="6" id="KW-0175">Coiled coil</keyword>
<dbReference type="SUPFAM" id="SSF50998">
    <property type="entry name" value="Quinoprotein alcohol dehydrogenase-like"/>
    <property type="match status" value="1"/>
</dbReference>
<dbReference type="InterPro" id="IPR003594">
    <property type="entry name" value="HATPase_dom"/>
</dbReference>
<keyword evidence="4" id="KW-0418">Kinase</keyword>
<evidence type="ECO:0000256" key="6">
    <source>
        <dbReference type="SAM" id="Coils"/>
    </source>
</evidence>
<dbReference type="RefSeq" id="WP_153924466.1">
    <property type="nucleotide sequence ID" value="NZ_JACRWE010000004.1"/>
</dbReference>
<evidence type="ECO:0000256" key="7">
    <source>
        <dbReference type="SAM" id="Phobius"/>
    </source>
</evidence>
<protein>
    <recommendedName>
        <fullName evidence="2">histidine kinase</fullName>
        <ecNumber evidence="2">2.7.13.3</ecNumber>
    </recommendedName>
</protein>
<dbReference type="EC" id="2.7.13.3" evidence="2"/>
<dbReference type="Pfam" id="PF02518">
    <property type="entry name" value="HATPase_c"/>
    <property type="match status" value="1"/>
</dbReference>
<dbReference type="InterPro" id="IPR003661">
    <property type="entry name" value="HisK_dim/P_dom"/>
</dbReference>
<dbReference type="Gene3D" id="1.10.287.130">
    <property type="match status" value="1"/>
</dbReference>
<evidence type="ECO:0000256" key="2">
    <source>
        <dbReference type="ARBA" id="ARBA00012438"/>
    </source>
</evidence>